<protein>
    <submittedName>
        <fullName evidence="3">Uncharacterized protein</fullName>
    </submittedName>
</protein>
<organism evidence="3 4">
    <name type="scientific">Nonlabens spongiae</name>
    <dbReference type="NCBI Taxonomy" id="331648"/>
    <lineage>
        <taxon>Bacteria</taxon>
        <taxon>Pseudomonadati</taxon>
        <taxon>Bacteroidota</taxon>
        <taxon>Flavobacteriia</taxon>
        <taxon>Flavobacteriales</taxon>
        <taxon>Flavobacteriaceae</taxon>
        <taxon>Nonlabens</taxon>
    </lineage>
</organism>
<sequence>MKRPLKSYSKLSILSILAVVLSSISFSQTITYTFDGQSRTYKAVYKAELTKNSDEFNVNLLEEKLPDLDKLQDGVLINHPEAMNILIVGMTQCFPIKMDKPLVMKTTQFERGMSEYEQGNEIADKTRAVLKDSKPRLDAEIKKREEKMKQLSKRIQQGDMAAMDELQKVAAELEAIISGEMEKLPDDEIELTSQYFGVFINMPSQDKSRWLNVLPVSGVLTVEILNEKQFKGRFSGLGIYESGKIEDAQPLTVEWNVPLTEFKN</sequence>
<keyword evidence="2" id="KW-0732">Signal</keyword>
<feature type="chain" id="PRO_5012709816" evidence="2">
    <location>
        <begin position="28"/>
        <end position="264"/>
    </location>
</feature>
<dbReference type="EMBL" id="CP019344">
    <property type="protein sequence ID" value="ARN78037.1"/>
    <property type="molecule type" value="Genomic_DNA"/>
</dbReference>
<gene>
    <name evidence="3" type="ORF">BST97_08510</name>
</gene>
<dbReference type="AlphaFoldDB" id="A0A1W6MKD8"/>
<evidence type="ECO:0000313" key="3">
    <source>
        <dbReference type="EMBL" id="ARN78037.1"/>
    </source>
</evidence>
<evidence type="ECO:0000256" key="1">
    <source>
        <dbReference type="SAM" id="Coils"/>
    </source>
</evidence>
<evidence type="ECO:0000313" key="4">
    <source>
        <dbReference type="Proteomes" id="UP000193431"/>
    </source>
</evidence>
<accession>A0A1W6MKD8</accession>
<keyword evidence="1" id="KW-0175">Coiled coil</keyword>
<reference evidence="3 4" key="1">
    <citation type="submission" date="2016-11" db="EMBL/GenBank/DDBJ databases">
        <title>Trade-off between light-utilization and light-protection in marine flavobacteria.</title>
        <authorList>
            <person name="Kumagai Y."/>
        </authorList>
    </citation>
    <scope>NUCLEOTIDE SEQUENCE [LARGE SCALE GENOMIC DNA]</scope>
    <source>
        <strain evidence="3 4">JCM 13191</strain>
    </source>
</reference>
<dbReference type="Proteomes" id="UP000193431">
    <property type="component" value="Chromosome"/>
</dbReference>
<dbReference type="RefSeq" id="WP_085766833.1">
    <property type="nucleotide sequence ID" value="NZ_CP019344.1"/>
</dbReference>
<feature type="coiled-coil region" evidence="1">
    <location>
        <begin position="134"/>
        <end position="183"/>
    </location>
</feature>
<name>A0A1W6MKD8_9FLAO</name>
<keyword evidence="4" id="KW-1185">Reference proteome</keyword>
<feature type="signal peptide" evidence="2">
    <location>
        <begin position="1"/>
        <end position="27"/>
    </location>
</feature>
<evidence type="ECO:0000256" key="2">
    <source>
        <dbReference type="SAM" id="SignalP"/>
    </source>
</evidence>
<proteinExistence type="predicted"/>